<protein>
    <submittedName>
        <fullName evidence="5">Homoprotocatechuate degradation operon regulator, HpaR</fullName>
    </submittedName>
</protein>
<dbReference type="Gene3D" id="1.10.10.10">
    <property type="entry name" value="Winged helix-like DNA-binding domain superfamily/Winged helix DNA-binding domain"/>
    <property type="match status" value="1"/>
</dbReference>
<dbReference type="PROSITE" id="PS01117">
    <property type="entry name" value="HTH_MARR_1"/>
    <property type="match status" value="1"/>
</dbReference>
<dbReference type="PANTHER" id="PTHR33164">
    <property type="entry name" value="TRANSCRIPTIONAL REGULATOR, MARR FAMILY"/>
    <property type="match status" value="1"/>
</dbReference>
<name>A0A1G7PC57_9RHOB</name>
<keyword evidence="1" id="KW-0805">Transcription regulation</keyword>
<keyword evidence="3" id="KW-0804">Transcription</keyword>
<dbReference type="InterPro" id="IPR012712">
    <property type="entry name" value="HpaR/FarR"/>
</dbReference>
<evidence type="ECO:0000256" key="3">
    <source>
        <dbReference type="ARBA" id="ARBA00023163"/>
    </source>
</evidence>
<dbReference type="InterPro" id="IPR023187">
    <property type="entry name" value="Tscrpt_reg_MarR-type_CS"/>
</dbReference>
<dbReference type="PANTHER" id="PTHR33164:SF13">
    <property type="entry name" value="4-HYDROXYPHENYLACETATE CATABOLISM PROTEIN"/>
    <property type="match status" value="1"/>
</dbReference>
<sequence>MATQPPLRRTARTLPIALLRARERVMGPIREILNESGISEQKYRVIRVLDEAGPMEQTALANASCLLLPSLTRMLRAMEEEGLLTRASDPNDGRKSIVTVTDAGQQILQDHADDAAALFADLDERFGKERMEKLLDMLEDLVALDMREKGER</sequence>
<feature type="domain" description="HTH marR-type" evidence="4">
    <location>
        <begin position="11"/>
        <end position="143"/>
    </location>
</feature>
<dbReference type="SUPFAM" id="SSF46785">
    <property type="entry name" value="Winged helix' DNA-binding domain"/>
    <property type="match status" value="1"/>
</dbReference>
<proteinExistence type="predicted"/>
<dbReference type="NCBIfam" id="TIGR02337">
    <property type="entry name" value="HpaR"/>
    <property type="match status" value="1"/>
</dbReference>
<dbReference type="InterPro" id="IPR036390">
    <property type="entry name" value="WH_DNA-bd_sf"/>
</dbReference>
<evidence type="ECO:0000256" key="1">
    <source>
        <dbReference type="ARBA" id="ARBA00023015"/>
    </source>
</evidence>
<dbReference type="EMBL" id="FNBP01000003">
    <property type="protein sequence ID" value="SDF83863.1"/>
    <property type="molecule type" value="Genomic_DNA"/>
</dbReference>
<dbReference type="STRING" id="218672.SAMN04489759_103286"/>
<dbReference type="PROSITE" id="PS50995">
    <property type="entry name" value="HTH_MARR_2"/>
    <property type="match status" value="1"/>
</dbReference>
<dbReference type="AlphaFoldDB" id="A0A1G7PC57"/>
<organism evidence="5 6">
    <name type="scientific">Sulfitobacter delicatus</name>
    <dbReference type="NCBI Taxonomy" id="218672"/>
    <lineage>
        <taxon>Bacteria</taxon>
        <taxon>Pseudomonadati</taxon>
        <taxon>Pseudomonadota</taxon>
        <taxon>Alphaproteobacteria</taxon>
        <taxon>Rhodobacterales</taxon>
        <taxon>Roseobacteraceae</taxon>
        <taxon>Sulfitobacter</taxon>
    </lineage>
</organism>
<dbReference type="OrthoDB" id="8588347at2"/>
<evidence type="ECO:0000259" key="4">
    <source>
        <dbReference type="PROSITE" id="PS50995"/>
    </source>
</evidence>
<dbReference type="GO" id="GO:0045892">
    <property type="term" value="P:negative regulation of DNA-templated transcription"/>
    <property type="evidence" value="ECO:0007669"/>
    <property type="project" value="InterPro"/>
</dbReference>
<reference evidence="6" key="1">
    <citation type="submission" date="2016-10" db="EMBL/GenBank/DDBJ databases">
        <authorList>
            <person name="Varghese N."/>
            <person name="Submissions S."/>
        </authorList>
    </citation>
    <scope>NUCLEOTIDE SEQUENCE [LARGE SCALE GENOMIC DNA]</scope>
    <source>
        <strain evidence="6">DSM 16477</strain>
    </source>
</reference>
<dbReference type="InterPro" id="IPR036388">
    <property type="entry name" value="WH-like_DNA-bd_sf"/>
</dbReference>
<gene>
    <name evidence="5" type="ORF">SAMN04489759_103286</name>
</gene>
<dbReference type="GO" id="GO:0003677">
    <property type="term" value="F:DNA binding"/>
    <property type="evidence" value="ECO:0007669"/>
    <property type="project" value="UniProtKB-KW"/>
</dbReference>
<dbReference type="GO" id="GO:0006950">
    <property type="term" value="P:response to stress"/>
    <property type="evidence" value="ECO:0007669"/>
    <property type="project" value="TreeGrafter"/>
</dbReference>
<keyword evidence="2" id="KW-0238">DNA-binding</keyword>
<evidence type="ECO:0000313" key="6">
    <source>
        <dbReference type="Proteomes" id="UP000199399"/>
    </source>
</evidence>
<dbReference type="Pfam" id="PF01047">
    <property type="entry name" value="MarR"/>
    <property type="match status" value="1"/>
</dbReference>
<dbReference type="InterPro" id="IPR000835">
    <property type="entry name" value="HTH_MarR-typ"/>
</dbReference>
<accession>A0A1G7PC57</accession>
<keyword evidence="6" id="KW-1185">Reference proteome</keyword>
<dbReference type="InterPro" id="IPR039422">
    <property type="entry name" value="MarR/SlyA-like"/>
</dbReference>
<dbReference type="SMART" id="SM00347">
    <property type="entry name" value="HTH_MARR"/>
    <property type="match status" value="1"/>
</dbReference>
<dbReference type="RefSeq" id="WP_093740888.1">
    <property type="nucleotide sequence ID" value="NZ_FNBP01000003.1"/>
</dbReference>
<dbReference type="Proteomes" id="UP000199399">
    <property type="component" value="Unassembled WGS sequence"/>
</dbReference>
<evidence type="ECO:0000313" key="5">
    <source>
        <dbReference type="EMBL" id="SDF83863.1"/>
    </source>
</evidence>
<evidence type="ECO:0000256" key="2">
    <source>
        <dbReference type="ARBA" id="ARBA00023125"/>
    </source>
</evidence>
<dbReference type="GO" id="GO:0003700">
    <property type="term" value="F:DNA-binding transcription factor activity"/>
    <property type="evidence" value="ECO:0007669"/>
    <property type="project" value="InterPro"/>
</dbReference>